<evidence type="ECO:0000313" key="3">
    <source>
        <dbReference type="Proteomes" id="UP000646548"/>
    </source>
</evidence>
<comment type="caution">
    <text evidence="2">The sequence shown here is derived from an EMBL/GenBank/DDBJ whole genome shotgun (WGS) entry which is preliminary data.</text>
</comment>
<reference evidence="2" key="1">
    <citation type="journal article" name="BMC Genomics">
        <title>Long-read sequencing and de novo genome assembly of marine medaka (Oryzias melastigma).</title>
        <authorList>
            <person name="Liang P."/>
            <person name="Saqib H.S.A."/>
            <person name="Ni X."/>
            <person name="Shen Y."/>
        </authorList>
    </citation>
    <scope>NUCLEOTIDE SEQUENCE</scope>
    <source>
        <strain evidence="2">Bigg-433</strain>
    </source>
</reference>
<feature type="region of interest" description="Disordered" evidence="1">
    <location>
        <begin position="130"/>
        <end position="161"/>
    </location>
</feature>
<evidence type="ECO:0000313" key="2">
    <source>
        <dbReference type="EMBL" id="KAF6724173.1"/>
    </source>
</evidence>
<protein>
    <submittedName>
        <fullName evidence="2">Uncharacterized protein</fullName>
    </submittedName>
</protein>
<feature type="compositionally biased region" description="Polar residues" evidence="1">
    <location>
        <begin position="141"/>
        <end position="161"/>
    </location>
</feature>
<accession>A0A834C8T8</accession>
<sequence length="161" mass="18104">MQPKIIQSSVSRGSHLRSPAQTEAWTVTRVRRTAVQSHIHFGTTKNVFPVVQFPERACLLRLHTLTMAECCTVNTSHKRFSLEHVCFYIGTRMGAAYTHRSLCTDVACVHEQKGSRVTDKKAGSLQFQLRPNGVSKRPHSASVQQHAENSWTTTNPVRTFS</sequence>
<gene>
    <name evidence="2" type="ORF">FQA47_016205</name>
</gene>
<name>A0A834C8T8_ORYME</name>
<dbReference type="EMBL" id="WKFB01000402">
    <property type="protein sequence ID" value="KAF6724173.1"/>
    <property type="molecule type" value="Genomic_DNA"/>
</dbReference>
<proteinExistence type="predicted"/>
<dbReference type="AlphaFoldDB" id="A0A834C8T8"/>
<evidence type="ECO:0000256" key="1">
    <source>
        <dbReference type="SAM" id="MobiDB-lite"/>
    </source>
</evidence>
<organism evidence="2 3">
    <name type="scientific">Oryzias melastigma</name>
    <name type="common">Marine medaka</name>
    <dbReference type="NCBI Taxonomy" id="30732"/>
    <lineage>
        <taxon>Eukaryota</taxon>
        <taxon>Metazoa</taxon>
        <taxon>Chordata</taxon>
        <taxon>Craniata</taxon>
        <taxon>Vertebrata</taxon>
        <taxon>Euteleostomi</taxon>
        <taxon>Actinopterygii</taxon>
        <taxon>Neopterygii</taxon>
        <taxon>Teleostei</taxon>
        <taxon>Neoteleostei</taxon>
        <taxon>Acanthomorphata</taxon>
        <taxon>Ovalentaria</taxon>
        <taxon>Atherinomorphae</taxon>
        <taxon>Beloniformes</taxon>
        <taxon>Adrianichthyidae</taxon>
        <taxon>Oryziinae</taxon>
        <taxon>Oryzias</taxon>
    </lineage>
</organism>
<dbReference type="Proteomes" id="UP000646548">
    <property type="component" value="Unassembled WGS sequence"/>
</dbReference>